<reference evidence="2 3" key="1">
    <citation type="submission" date="2020-08" db="EMBL/GenBank/DDBJ databases">
        <title>Genomic Encyclopedia of Type Strains, Phase IV (KMG-IV): sequencing the most valuable type-strain genomes for metagenomic binning, comparative biology and taxonomic classification.</title>
        <authorList>
            <person name="Goeker M."/>
        </authorList>
    </citation>
    <scope>NUCLEOTIDE SEQUENCE [LARGE SCALE GENOMIC DNA]</scope>
    <source>
        <strain evidence="2 3">DSM 27165</strain>
    </source>
</reference>
<evidence type="ECO:0000313" key="2">
    <source>
        <dbReference type="EMBL" id="MBB5017251.1"/>
    </source>
</evidence>
<dbReference type="PROSITE" id="PS51832">
    <property type="entry name" value="HD_GYP"/>
    <property type="match status" value="1"/>
</dbReference>
<dbReference type="InterPro" id="IPR052020">
    <property type="entry name" value="Cyclic_di-GMP/3'3'-cGAMP_PDE"/>
</dbReference>
<proteinExistence type="predicted"/>
<dbReference type="GO" id="GO:0008081">
    <property type="term" value="F:phosphoric diester hydrolase activity"/>
    <property type="evidence" value="ECO:0007669"/>
    <property type="project" value="UniProtKB-ARBA"/>
</dbReference>
<dbReference type="PANTHER" id="PTHR45228:SF8">
    <property type="entry name" value="TWO-COMPONENT RESPONSE REGULATOR-RELATED"/>
    <property type="match status" value="1"/>
</dbReference>
<accession>A0A840MPS6</accession>
<dbReference type="Gene3D" id="1.10.3210.10">
    <property type="entry name" value="Hypothetical protein af1432"/>
    <property type="match status" value="1"/>
</dbReference>
<dbReference type="InterPro" id="IPR003607">
    <property type="entry name" value="HD/PDEase_dom"/>
</dbReference>
<dbReference type="CDD" id="cd00077">
    <property type="entry name" value="HDc"/>
    <property type="match status" value="1"/>
</dbReference>
<organism evidence="2 3">
    <name type="scientific">Chitinivorax tropicus</name>
    <dbReference type="NCBI Taxonomy" id="714531"/>
    <lineage>
        <taxon>Bacteria</taxon>
        <taxon>Pseudomonadati</taxon>
        <taxon>Pseudomonadota</taxon>
        <taxon>Betaproteobacteria</taxon>
        <taxon>Chitinivorax</taxon>
    </lineage>
</organism>
<comment type="caution">
    <text evidence="2">The sequence shown here is derived from an EMBL/GenBank/DDBJ whole genome shotgun (WGS) entry which is preliminary data.</text>
</comment>
<evidence type="ECO:0000259" key="1">
    <source>
        <dbReference type="PROSITE" id="PS51832"/>
    </source>
</evidence>
<dbReference type="SUPFAM" id="SSF109604">
    <property type="entry name" value="HD-domain/PDEase-like"/>
    <property type="match status" value="1"/>
</dbReference>
<name>A0A840MPS6_9PROT</name>
<evidence type="ECO:0000313" key="3">
    <source>
        <dbReference type="Proteomes" id="UP000575898"/>
    </source>
</evidence>
<dbReference type="RefSeq" id="WP_184034755.1">
    <property type="nucleotide sequence ID" value="NZ_JACHHY010000002.1"/>
</dbReference>
<dbReference type="PANTHER" id="PTHR45228">
    <property type="entry name" value="CYCLIC DI-GMP PHOSPHODIESTERASE TM_0186-RELATED"/>
    <property type="match status" value="1"/>
</dbReference>
<gene>
    <name evidence="2" type="ORF">HNQ59_000513</name>
</gene>
<protein>
    <submittedName>
        <fullName evidence="2">Putative two-component system response regulator</fullName>
    </submittedName>
</protein>
<sequence length="259" mass="28591">MQITSNIRPSGNLGTTPPDSAQMLKQLEKYSRDIHLLYTERNEARMALADSHSRLVLQLVLVAELGQDETAEHITRVGLFAAQVANTMGESDTFCQTLRLAAALHDIGKVGIPDHLLNKYTLDPDEHAVMAGHTIIGSYILGHSNVPLMQLAADIALTHHERFDGLGYPSRLQGTDIPLGGRIVALVDYFDELTRQDANRPPCSDIDAMDRIAGMRGSHFDPDVVDPFLRSMTDMLDIRDKVNRGQYGVDCLIQHPSTP</sequence>
<dbReference type="Pfam" id="PF13487">
    <property type="entry name" value="HD_5"/>
    <property type="match status" value="1"/>
</dbReference>
<dbReference type="InterPro" id="IPR037522">
    <property type="entry name" value="HD_GYP_dom"/>
</dbReference>
<keyword evidence="3" id="KW-1185">Reference proteome</keyword>
<dbReference type="AlphaFoldDB" id="A0A840MPS6"/>
<feature type="domain" description="HD-GYP" evidence="1">
    <location>
        <begin position="48"/>
        <end position="244"/>
    </location>
</feature>
<dbReference type="SMART" id="SM00471">
    <property type="entry name" value="HDc"/>
    <property type="match status" value="1"/>
</dbReference>
<dbReference type="EMBL" id="JACHHY010000002">
    <property type="protein sequence ID" value="MBB5017251.1"/>
    <property type="molecule type" value="Genomic_DNA"/>
</dbReference>
<dbReference type="Proteomes" id="UP000575898">
    <property type="component" value="Unassembled WGS sequence"/>
</dbReference>